<dbReference type="InterPro" id="IPR012341">
    <property type="entry name" value="6hp_glycosidase-like_sf"/>
</dbReference>
<dbReference type="GO" id="GO:0004553">
    <property type="term" value="F:hydrolase activity, hydrolyzing O-glycosyl compounds"/>
    <property type="evidence" value="ECO:0007669"/>
    <property type="project" value="UniProtKB-ARBA"/>
</dbReference>
<dbReference type="GO" id="GO:0005975">
    <property type="term" value="P:carbohydrate metabolic process"/>
    <property type="evidence" value="ECO:0007669"/>
    <property type="project" value="InterPro"/>
</dbReference>
<dbReference type="Pfam" id="PF00723">
    <property type="entry name" value="Glyco_hydro_15"/>
    <property type="match status" value="1"/>
</dbReference>
<gene>
    <name evidence="2" type="ORF">A3H61_04290</name>
</gene>
<name>A0A1G2ABU7_9BACT</name>
<organism evidence="2 3">
    <name type="scientific">Candidatus Jacksonbacteria bacterium RIFCSPLOWO2_02_FULL_44_20</name>
    <dbReference type="NCBI Taxonomy" id="1798460"/>
    <lineage>
        <taxon>Bacteria</taxon>
        <taxon>Candidatus Jacksoniibacteriota</taxon>
    </lineage>
</organism>
<evidence type="ECO:0000313" key="2">
    <source>
        <dbReference type="EMBL" id="OGY74125.1"/>
    </source>
</evidence>
<reference evidence="2 3" key="1">
    <citation type="journal article" date="2016" name="Nat. Commun.">
        <title>Thousands of microbial genomes shed light on interconnected biogeochemical processes in an aquifer system.</title>
        <authorList>
            <person name="Anantharaman K."/>
            <person name="Brown C.T."/>
            <person name="Hug L.A."/>
            <person name="Sharon I."/>
            <person name="Castelle C.J."/>
            <person name="Probst A.J."/>
            <person name="Thomas B.C."/>
            <person name="Singh A."/>
            <person name="Wilkins M.J."/>
            <person name="Karaoz U."/>
            <person name="Brodie E.L."/>
            <person name="Williams K.H."/>
            <person name="Hubbard S.S."/>
            <person name="Banfield J.F."/>
        </authorList>
    </citation>
    <scope>NUCLEOTIDE SEQUENCE [LARGE SCALE GENOMIC DNA]</scope>
</reference>
<evidence type="ECO:0000313" key="3">
    <source>
        <dbReference type="Proteomes" id="UP000178315"/>
    </source>
</evidence>
<protein>
    <recommendedName>
        <fullName evidence="1">GH15-like domain-containing protein</fullName>
    </recommendedName>
</protein>
<dbReference type="PANTHER" id="PTHR31616:SF13">
    <property type="entry name" value="GLUCAN 1,4-ALPHA-GLUCOSIDASE"/>
    <property type="match status" value="1"/>
</dbReference>
<dbReference type="Proteomes" id="UP000178315">
    <property type="component" value="Unassembled WGS sequence"/>
</dbReference>
<evidence type="ECO:0000259" key="1">
    <source>
        <dbReference type="Pfam" id="PF00723"/>
    </source>
</evidence>
<comment type="caution">
    <text evidence="2">The sequence shown here is derived from an EMBL/GenBank/DDBJ whole genome shotgun (WGS) entry which is preliminary data.</text>
</comment>
<sequence>MSRSLVLGNGGILVCADRFGQVRDFYFPYVGLENQIPAQGVHKIGVWADGQFSWLDSGNWNIAIDTKEDSLSGSVRASHKELELELSFHDVVYNEKNIFLRRIAISNRAMKKREIRLFLYHQFELYESHRGDTGFYDPREQVIVHYKGRRAILINAKTENSQMSDYAIGIFGIEGREGTYKDAEDGELSKNAIEHGRVDSVVSIRADVPGGKTATADYWITVAKSIAEAYELNRYVLTKTPAHLIKTTEDFWRAWITKWKFTFMGLEEPVVRLFRKSLLIIRSHVDNNGAIIASGDAEMLQYGRDTYSYMWPRDGAISALALDKAGDYNVAKRFFEFCNRIITREGYFLHKYRPDASLGSSWHPWVRGEHPELPIQEDGTALVLIALFQHYELSRDLEFIESVYNTLIKRAADFMVSYRDETTGLPRPSYDLWEEKFGVHTFTSSAVYGALSASAKFAGILGKDEHARVYNSAALRMRAGIIEHLYNKERRYFYRTISVDDNGVIIGRDGTIDASGVYGVVNFGVLSPHDPLVAEAIGVLEEKLCCHTHVGGLPRYEGDEYYRASPASPPNPWFITTLWLAQIYTTIAENERDLDRVKQWLNWCAKHALQTGILSEQIHPYSGKQLSAAPLTWSHSEFVITVIKYLEKLESLGICKQCTIR</sequence>
<proteinExistence type="predicted"/>
<feature type="domain" description="GH15-like" evidence="1">
    <location>
        <begin position="287"/>
        <end position="640"/>
    </location>
</feature>
<dbReference type="AlphaFoldDB" id="A0A1G2ABU7"/>
<accession>A0A1G2ABU7</accession>
<dbReference type="SUPFAM" id="SSF48208">
    <property type="entry name" value="Six-hairpin glycosidases"/>
    <property type="match status" value="1"/>
</dbReference>
<dbReference type="EMBL" id="MHJU01000003">
    <property type="protein sequence ID" value="OGY74125.1"/>
    <property type="molecule type" value="Genomic_DNA"/>
</dbReference>
<dbReference type="InterPro" id="IPR011613">
    <property type="entry name" value="GH15-like"/>
</dbReference>
<dbReference type="Gene3D" id="1.50.10.10">
    <property type="match status" value="1"/>
</dbReference>
<dbReference type="InterPro" id="IPR008928">
    <property type="entry name" value="6-hairpin_glycosidase_sf"/>
</dbReference>
<dbReference type="PANTHER" id="PTHR31616">
    <property type="entry name" value="TREHALASE"/>
    <property type="match status" value="1"/>
</dbReference>